<evidence type="ECO:0000313" key="2">
    <source>
        <dbReference type="Proteomes" id="UP000238034"/>
    </source>
</evidence>
<dbReference type="AlphaFoldDB" id="A0A2T0TT81"/>
<dbReference type="InterPro" id="IPR036179">
    <property type="entry name" value="Ig-like_dom_sf"/>
</dbReference>
<proteinExistence type="predicted"/>
<dbReference type="OrthoDB" id="9765926at2"/>
<keyword evidence="2" id="KW-1185">Reference proteome</keyword>
<dbReference type="Gene3D" id="2.60.40.10">
    <property type="entry name" value="Immunoglobulins"/>
    <property type="match status" value="1"/>
</dbReference>
<dbReference type="SUPFAM" id="SSF48726">
    <property type="entry name" value="Immunoglobulin"/>
    <property type="match status" value="1"/>
</dbReference>
<accession>A0A2T0TT81</accession>
<dbReference type="NCBIfam" id="TIGR04131">
    <property type="entry name" value="Bac_Flav_CTERM"/>
    <property type="match status" value="1"/>
</dbReference>
<evidence type="ECO:0000313" key="1">
    <source>
        <dbReference type="EMBL" id="PRY48904.1"/>
    </source>
</evidence>
<dbReference type="InterPro" id="IPR026341">
    <property type="entry name" value="T9SS_type_B"/>
</dbReference>
<dbReference type="RefSeq" id="WP_106295305.1">
    <property type="nucleotide sequence ID" value="NZ_PVTH01000013.1"/>
</dbReference>
<dbReference type="Pfam" id="PF13585">
    <property type="entry name" value="CHU_C"/>
    <property type="match status" value="1"/>
</dbReference>
<organism evidence="1 2">
    <name type="scientific">Arcticibacter pallidicorallinus</name>
    <dbReference type="NCBI Taxonomy" id="1259464"/>
    <lineage>
        <taxon>Bacteria</taxon>
        <taxon>Pseudomonadati</taxon>
        <taxon>Bacteroidota</taxon>
        <taxon>Sphingobacteriia</taxon>
        <taxon>Sphingobacteriales</taxon>
        <taxon>Sphingobacteriaceae</taxon>
        <taxon>Arcticibacter</taxon>
    </lineage>
</organism>
<gene>
    <name evidence="1" type="ORF">B0I27_11388</name>
</gene>
<name>A0A2T0TT81_9SPHI</name>
<comment type="caution">
    <text evidence="1">The sequence shown here is derived from an EMBL/GenBank/DDBJ whole genome shotgun (WGS) entry which is preliminary data.</text>
</comment>
<reference evidence="1 2" key="1">
    <citation type="submission" date="2018-03" db="EMBL/GenBank/DDBJ databases">
        <title>Genomic Encyclopedia of Type Strains, Phase III (KMG-III): the genomes of soil and plant-associated and newly described type strains.</title>
        <authorList>
            <person name="Whitman W."/>
        </authorList>
    </citation>
    <scope>NUCLEOTIDE SEQUENCE [LARGE SCALE GENOMIC DNA]</scope>
    <source>
        <strain evidence="1 2">CGMCC 1.9313</strain>
    </source>
</reference>
<dbReference type="Proteomes" id="UP000238034">
    <property type="component" value="Unassembled WGS sequence"/>
</dbReference>
<protein>
    <submittedName>
        <fullName evidence="1">Gliding motility-associated-like protein</fullName>
    </submittedName>
</protein>
<sequence>MAQITTSDIGNIKNTIIGLLLSFLLLPSTGQAQISIGAEGLTVKQNTLFSLEGLALVPSIELTLRSVSLTRDSAPVQWPQFSGIKRVYRFSSPIAFQGALNMSFMDSELNGNAAKDLVLAYTSLSTSSDYLNYSLSTSSLVNTSTKLISHDFEQIASLSGLTAVTPGSLVVPVTPANATICEGSSVTLSTIPGASWQWFRNGVLIPGGTGPSLVASGSGNYTVRVVFQSGLAVVSEPAEVVVNTSLVGNLSSARTTISLGETTTLKASGGIAYFWEEADGIISGSHTDSLVVRPSKNATYKVVISNGSGCNVVKTIDIEVKDDYKTLIANNIVTPNGDGVNDVWIVQNLDLYPNNEVVIFDRAGRVVFRQFDYKNTWDGTHNGVALPEDTYYYALYINSGKGKLTGFITIVRD</sequence>
<dbReference type="InterPro" id="IPR013783">
    <property type="entry name" value="Ig-like_fold"/>
</dbReference>
<dbReference type="EMBL" id="PVTH01000013">
    <property type="protein sequence ID" value="PRY48904.1"/>
    <property type="molecule type" value="Genomic_DNA"/>
</dbReference>